<dbReference type="Pfam" id="PF13704">
    <property type="entry name" value="Glyco_tranf_2_4"/>
    <property type="match status" value="1"/>
</dbReference>
<gene>
    <name evidence="4" type="ORF">AQS8620_00906</name>
</gene>
<dbReference type="EMBL" id="FWFS01000003">
    <property type="protein sequence ID" value="SLN29388.1"/>
    <property type="molecule type" value="Genomic_DNA"/>
</dbReference>
<organism evidence="4 5">
    <name type="scientific">Aquimixticola soesokkakensis</name>
    <dbReference type="NCBI Taxonomy" id="1519096"/>
    <lineage>
        <taxon>Bacteria</taxon>
        <taxon>Pseudomonadati</taxon>
        <taxon>Pseudomonadota</taxon>
        <taxon>Alphaproteobacteria</taxon>
        <taxon>Rhodobacterales</taxon>
        <taxon>Paracoccaceae</taxon>
        <taxon>Aquimixticola</taxon>
    </lineage>
</organism>
<dbReference type="InterPro" id="IPR029044">
    <property type="entry name" value="Nucleotide-diphossugar_trans"/>
</dbReference>
<reference evidence="4 5" key="1">
    <citation type="submission" date="2017-03" db="EMBL/GenBank/DDBJ databases">
        <authorList>
            <person name="Afonso C.L."/>
            <person name="Miller P.J."/>
            <person name="Scott M.A."/>
            <person name="Spackman E."/>
            <person name="Goraichik I."/>
            <person name="Dimitrov K.M."/>
            <person name="Suarez D.L."/>
            <person name="Swayne D.E."/>
        </authorList>
    </citation>
    <scope>NUCLEOTIDE SEQUENCE [LARGE SCALE GENOMIC DNA]</scope>
    <source>
        <strain evidence="4 5">CECT 8620</strain>
    </source>
</reference>
<dbReference type="SUPFAM" id="SSF53448">
    <property type="entry name" value="Nucleotide-diphospho-sugar transferases"/>
    <property type="match status" value="1"/>
</dbReference>
<evidence type="ECO:0000313" key="5">
    <source>
        <dbReference type="Proteomes" id="UP000193862"/>
    </source>
</evidence>
<comment type="subcellular location">
    <subcellularLocation>
        <location evidence="1">Membrane</location>
        <topology evidence="1">Single-pass membrane protein</topology>
    </subcellularLocation>
</comment>
<evidence type="ECO:0000256" key="3">
    <source>
        <dbReference type="ARBA" id="ARBA00022989"/>
    </source>
</evidence>
<keyword evidence="5" id="KW-1185">Reference proteome</keyword>
<evidence type="ECO:0000256" key="2">
    <source>
        <dbReference type="ARBA" id="ARBA00022692"/>
    </source>
</evidence>
<name>A0A1Y5S460_9RHOB</name>
<keyword evidence="3" id="KW-1133">Transmembrane helix</keyword>
<evidence type="ECO:0000256" key="1">
    <source>
        <dbReference type="ARBA" id="ARBA00004167"/>
    </source>
</evidence>
<dbReference type="GO" id="GO:0016020">
    <property type="term" value="C:membrane"/>
    <property type="evidence" value="ECO:0007669"/>
    <property type="project" value="UniProtKB-SubCell"/>
</dbReference>
<keyword evidence="2" id="KW-0812">Transmembrane</keyword>
<accession>A0A1Y5S460</accession>
<proteinExistence type="predicted"/>
<dbReference type="RefSeq" id="WP_085835668.1">
    <property type="nucleotide sequence ID" value="NZ_FWFS01000003.1"/>
</dbReference>
<dbReference type="AlphaFoldDB" id="A0A1Y5S460"/>
<dbReference type="PANTHER" id="PTHR21461">
    <property type="entry name" value="GLYCOSYLTRANSFERASE FAMILY 92 PROTEIN"/>
    <property type="match status" value="1"/>
</dbReference>
<dbReference type="OrthoDB" id="4964299at2"/>
<protein>
    <recommendedName>
        <fullName evidence="6">Glycosyl transferase family 2</fullName>
    </recommendedName>
</protein>
<sequence>MRIYLHIGMDTCGVSRVQKFLDAKRDQLAGKGVLYPIKPGRQNHTRLYMAVSDPENVDVLRWNRGYATAALQANLRMAVIKELAGEVAKSAPTTMILSANQFGSALRTPSELGRLHDILRQFSDDIRIVAHVEEQSRVLMRHYFEQLLAGRTASLKLELGIAGADPQDWAEECIDMMPRLNPLMNEFAEVQAPAFWLDYAGLQKRWEDVFGAGCFSFRSYDPETFYGDDSLAQEVCAAFDLPKNIGKIDAARAPTPAPAPWATRARQMNLLFSKALAKERLIPRQLWRKLLIEVGIGGAPLQAGALSPISNIFKASNAALVQAHPALSAKAMTPDAPLDDWTEANPERGFRATQYMCVFLPRIDAATIEEREKRAAAIEALAAHGAEGPKLSPVAEKLLPPLAKDNYPKLAVGRFAPHNKLGHVEEDTAQSPYPAMTPHELPKGKTGNVIVGCMKNEGPYILEWVAYHRAIGVDNFLIYTNDCSDGTDEILGRLMELGVIEHRLNNDWKGNSPQQYALNQSLKEPVIMNADWIAHIDVDEFMNIRTGNGTLDDLFAAAPDATAWAMTWRLFGHNDVTQFADDLVIGQFDHCAPKYCPKPHTVWGFKTMFRNDGAYEKFSCHRPNKLDPARAADIKWVNGSGKDMGEEVKENGWRSGLGTIGYDLIQLNHYALRSAESYLIKRQRGRALHVDRSIGINYWVRMDWNQHKDVSIQRNIERTRVELDRLLADDVLRDHHARAVDWHRAKAAELHQNPEFETLYEQALETKLDDLERVAFALALDLES</sequence>
<dbReference type="GO" id="GO:0005737">
    <property type="term" value="C:cytoplasm"/>
    <property type="evidence" value="ECO:0007669"/>
    <property type="project" value="TreeGrafter"/>
</dbReference>
<dbReference type="Proteomes" id="UP000193862">
    <property type="component" value="Unassembled WGS sequence"/>
</dbReference>
<evidence type="ECO:0000313" key="4">
    <source>
        <dbReference type="EMBL" id="SLN29388.1"/>
    </source>
</evidence>
<dbReference type="GO" id="GO:0016757">
    <property type="term" value="F:glycosyltransferase activity"/>
    <property type="evidence" value="ECO:0007669"/>
    <property type="project" value="TreeGrafter"/>
</dbReference>
<evidence type="ECO:0008006" key="6">
    <source>
        <dbReference type="Google" id="ProtNLM"/>
    </source>
</evidence>
<dbReference type="PANTHER" id="PTHR21461:SF69">
    <property type="entry name" value="GLYCOSYLTRANSFERASE FAMILY 92 PROTEIN"/>
    <property type="match status" value="1"/>
</dbReference>
<keyword evidence="3" id="KW-0472">Membrane</keyword>